<dbReference type="PROSITE" id="PS01124">
    <property type="entry name" value="HTH_ARAC_FAMILY_2"/>
    <property type="match status" value="1"/>
</dbReference>
<keyword evidence="4" id="KW-1133">Transmembrane helix</keyword>
<dbReference type="RefSeq" id="WP_254167535.1">
    <property type="nucleotide sequence ID" value="NZ_JAHESF010000026.1"/>
</dbReference>
<dbReference type="InterPro" id="IPR009057">
    <property type="entry name" value="Homeodomain-like_sf"/>
</dbReference>
<organism evidence="6 7">
    <name type="scientific">Chryseosolibacter histidini</name>
    <dbReference type="NCBI Taxonomy" id="2782349"/>
    <lineage>
        <taxon>Bacteria</taxon>
        <taxon>Pseudomonadati</taxon>
        <taxon>Bacteroidota</taxon>
        <taxon>Cytophagia</taxon>
        <taxon>Cytophagales</taxon>
        <taxon>Chryseotaleaceae</taxon>
        <taxon>Chryseosolibacter</taxon>
    </lineage>
</organism>
<dbReference type="EMBL" id="JAHESF010000026">
    <property type="protein sequence ID" value="MBT1699530.1"/>
    <property type="molecule type" value="Genomic_DNA"/>
</dbReference>
<name>A0AAP2DNC1_9BACT</name>
<keyword evidence="7" id="KW-1185">Reference proteome</keyword>
<feature type="transmembrane region" description="Helical" evidence="4">
    <location>
        <begin position="191"/>
        <end position="208"/>
    </location>
</feature>
<keyword evidence="4" id="KW-0812">Transmembrane</keyword>
<dbReference type="GO" id="GO:0043565">
    <property type="term" value="F:sequence-specific DNA binding"/>
    <property type="evidence" value="ECO:0007669"/>
    <property type="project" value="InterPro"/>
</dbReference>
<dbReference type="SUPFAM" id="SSF46689">
    <property type="entry name" value="Homeodomain-like"/>
    <property type="match status" value="1"/>
</dbReference>
<evidence type="ECO:0000256" key="4">
    <source>
        <dbReference type="SAM" id="Phobius"/>
    </source>
</evidence>
<comment type="caution">
    <text evidence="6">The sequence shown here is derived from an EMBL/GenBank/DDBJ whole genome shotgun (WGS) entry which is preliminary data.</text>
</comment>
<dbReference type="Pfam" id="PF12833">
    <property type="entry name" value="HTH_18"/>
    <property type="match status" value="1"/>
</dbReference>
<feature type="transmembrane region" description="Helical" evidence="4">
    <location>
        <begin position="69"/>
        <end position="87"/>
    </location>
</feature>
<feature type="transmembrane region" description="Helical" evidence="4">
    <location>
        <begin position="214"/>
        <end position="237"/>
    </location>
</feature>
<dbReference type="GO" id="GO:0003700">
    <property type="term" value="F:DNA-binding transcription factor activity"/>
    <property type="evidence" value="ECO:0007669"/>
    <property type="project" value="InterPro"/>
</dbReference>
<feature type="transmembrane region" description="Helical" evidence="4">
    <location>
        <begin position="151"/>
        <end position="171"/>
    </location>
</feature>
<evidence type="ECO:0000256" key="1">
    <source>
        <dbReference type="ARBA" id="ARBA00023015"/>
    </source>
</evidence>
<dbReference type="SMART" id="SM00342">
    <property type="entry name" value="HTH_ARAC"/>
    <property type="match status" value="1"/>
</dbReference>
<protein>
    <submittedName>
        <fullName evidence="6">Helix-turn-helix domain-containing protein</fullName>
    </submittedName>
</protein>
<gene>
    <name evidence="6" type="ORF">KK083_21710</name>
</gene>
<reference evidence="6 7" key="1">
    <citation type="submission" date="2021-05" db="EMBL/GenBank/DDBJ databases">
        <title>A Polyphasic approach of four new species of the genus Ohtaekwangia: Ohtaekwangia histidinii sp. nov., Ohtaekwangia cretensis sp. nov., Ohtaekwangia indiensis sp. nov., Ohtaekwangia reichenbachii sp. nov. from diverse environment.</title>
        <authorList>
            <person name="Octaviana S."/>
        </authorList>
    </citation>
    <scope>NUCLEOTIDE SEQUENCE [LARGE SCALE GENOMIC DNA]</scope>
    <source>
        <strain evidence="6 7">PWU4</strain>
    </source>
</reference>
<keyword evidence="3" id="KW-0804">Transcription</keyword>
<feature type="transmembrane region" description="Helical" evidence="4">
    <location>
        <begin position="99"/>
        <end position="120"/>
    </location>
</feature>
<evidence type="ECO:0000313" key="6">
    <source>
        <dbReference type="EMBL" id="MBT1699530.1"/>
    </source>
</evidence>
<dbReference type="Gene3D" id="1.10.10.60">
    <property type="entry name" value="Homeodomain-like"/>
    <property type="match status" value="2"/>
</dbReference>
<evidence type="ECO:0000313" key="7">
    <source>
        <dbReference type="Proteomes" id="UP001319200"/>
    </source>
</evidence>
<evidence type="ECO:0000259" key="5">
    <source>
        <dbReference type="PROSITE" id="PS01124"/>
    </source>
</evidence>
<feature type="transmembrane region" description="Helical" evidence="4">
    <location>
        <begin position="6"/>
        <end position="27"/>
    </location>
</feature>
<dbReference type="AlphaFoldDB" id="A0AAP2DNC1"/>
<proteinExistence type="predicted"/>
<keyword evidence="4" id="KW-0472">Membrane</keyword>
<feature type="transmembrane region" description="Helical" evidence="4">
    <location>
        <begin position="39"/>
        <end position="57"/>
    </location>
</feature>
<keyword evidence="1" id="KW-0805">Transcription regulation</keyword>
<keyword evidence="2" id="KW-0238">DNA-binding</keyword>
<dbReference type="InterPro" id="IPR018060">
    <property type="entry name" value="HTH_AraC"/>
</dbReference>
<evidence type="ECO:0000256" key="3">
    <source>
        <dbReference type="ARBA" id="ARBA00023163"/>
    </source>
</evidence>
<accession>A0AAP2DNC1</accession>
<sequence length="392" mass="44827">MEAGFTFISFLDLGLIVTGITLSMVLWNFPKEKNSANKILSVAMLAIAWILFVGFLIETRLITHLPHFYRTGHIAFLALAPLPYLYVRHIVLKQNISAADTVHAIPLALYLVDYIAFFLLPADQKLLLIRQDISGFKTTNSFDEGWFSSDVFYYLLQLLLVFFYWILQVRLLYLHVFKGSASGHDKAPRSWLYYFISTQLCGFVPLLVKETDAHVHWTIVTVAAGAPVAGMTLWLFLKPEILYGLPEQEAIESITDAVVYKQHNGADIHAQALTTLHDKDMAQQLHAYMTESKKFLQPKYTINQLSSELNIPPHHLSNFLNHQLHISFHDFLNKFRVEHCIERIKKGDAQRLTLEALSFECGFSNRNSFTIAFKRVTGITPSDFIRYVRLTG</sequence>
<dbReference type="Proteomes" id="UP001319200">
    <property type="component" value="Unassembled WGS sequence"/>
</dbReference>
<feature type="domain" description="HTH araC/xylS-type" evidence="5">
    <location>
        <begin position="283"/>
        <end position="387"/>
    </location>
</feature>
<evidence type="ECO:0000256" key="2">
    <source>
        <dbReference type="ARBA" id="ARBA00023125"/>
    </source>
</evidence>
<dbReference type="PANTHER" id="PTHR43280:SF29">
    <property type="entry name" value="ARAC-FAMILY TRANSCRIPTIONAL REGULATOR"/>
    <property type="match status" value="1"/>
</dbReference>
<dbReference type="PANTHER" id="PTHR43280">
    <property type="entry name" value="ARAC-FAMILY TRANSCRIPTIONAL REGULATOR"/>
    <property type="match status" value="1"/>
</dbReference>